<keyword evidence="2 8" id="KW-0645">Protease</keyword>
<evidence type="ECO:0000256" key="3">
    <source>
        <dbReference type="ARBA" id="ARBA00022763"/>
    </source>
</evidence>
<dbReference type="Pfam" id="PF02586">
    <property type="entry name" value="SRAP"/>
    <property type="match status" value="1"/>
</dbReference>
<evidence type="ECO:0000256" key="2">
    <source>
        <dbReference type="ARBA" id="ARBA00022670"/>
    </source>
</evidence>
<dbReference type="SUPFAM" id="SSF143081">
    <property type="entry name" value="BB1717-like"/>
    <property type="match status" value="1"/>
</dbReference>
<dbReference type="OrthoDB" id="9782620at2"/>
<dbReference type="EMBL" id="JH719395">
    <property type="protein sequence ID" value="EJC80826.1"/>
    <property type="molecule type" value="Genomic_DNA"/>
</dbReference>
<dbReference type="Gene3D" id="3.90.1680.10">
    <property type="entry name" value="SOS response associated peptidase-like"/>
    <property type="match status" value="1"/>
</dbReference>
<dbReference type="GO" id="GO:0016829">
    <property type="term" value="F:lyase activity"/>
    <property type="evidence" value="ECO:0007669"/>
    <property type="project" value="UniProtKB-KW"/>
</dbReference>
<evidence type="ECO:0000313" key="9">
    <source>
        <dbReference type="EMBL" id="EJC80826.1"/>
    </source>
</evidence>
<dbReference type="GO" id="GO:0008233">
    <property type="term" value="F:peptidase activity"/>
    <property type="evidence" value="ECO:0007669"/>
    <property type="project" value="UniProtKB-KW"/>
</dbReference>
<evidence type="ECO:0000256" key="4">
    <source>
        <dbReference type="ARBA" id="ARBA00022801"/>
    </source>
</evidence>
<comment type="similarity">
    <text evidence="1 8">Belongs to the SOS response-associated peptidase family.</text>
</comment>
<dbReference type="HOGENOM" id="CLU_1794922_0_0_5"/>
<dbReference type="Proteomes" id="UP000005732">
    <property type="component" value="Unassembled WGS sequence"/>
</dbReference>
<gene>
    <name evidence="9" type="ORF">Rleg4DRAFT_2491</name>
</gene>
<keyword evidence="7" id="KW-0456">Lyase</keyword>
<reference evidence="9 10" key="1">
    <citation type="submission" date="2012-02" db="EMBL/GenBank/DDBJ databases">
        <title>Improved High-Quality Draft Sequence of Rhizobium leguminosarum bv. trifolii WSM2297.</title>
        <authorList>
            <consortium name="US DOE Joint Genome Institute"/>
            <person name="Lucas S."/>
            <person name="Han J."/>
            <person name="Lapidus A."/>
            <person name="Cheng J.-F."/>
            <person name="Goodwin L."/>
            <person name="Pitluck S."/>
            <person name="Peters L."/>
            <person name="Ovchinnikova G."/>
            <person name="Zhang X."/>
            <person name="Detter J.C."/>
            <person name="Han C."/>
            <person name="Tapia R."/>
            <person name="Land M."/>
            <person name="Hauser L."/>
            <person name="Kyrpides N."/>
            <person name="Ivanova N."/>
            <person name="Pagani I."/>
            <person name="Brau L."/>
            <person name="Yates R."/>
            <person name="O'Hara G."/>
            <person name="Rui T."/>
            <person name="Howieson J."/>
            <person name="Reeve W."/>
            <person name="Woyke T."/>
        </authorList>
    </citation>
    <scope>NUCLEOTIDE SEQUENCE [LARGE SCALE GENOMIC DNA]</scope>
    <source>
        <strain evidence="9 10">WSM2297</strain>
    </source>
</reference>
<organism evidence="9 10">
    <name type="scientific">Rhizobium leguminosarum bv. trifolii WSM2297</name>
    <dbReference type="NCBI Taxonomy" id="754762"/>
    <lineage>
        <taxon>Bacteria</taxon>
        <taxon>Pseudomonadati</taxon>
        <taxon>Pseudomonadota</taxon>
        <taxon>Alphaproteobacteria</taxon>
        <taxon>Hyphomicrobiales</taxon>
        <taxon>Rhizobiaceae</taxon>
        <taxon>Rhizobium/Agrobacterium group</taxon>
        <taxon>Rhizobium</taxon>
    </lineage>
</organism>
<name>J0W522_RHILT</name>
<dbReference type="GO" id="GO:0006508">
    <property type="term" value="P:proteolysis"/>
    <property type="evidence" value="ECO:0007669"/>
    <property type="project" value="UniProtKB-KW"/>
</dbReference>
<evidence type="ECO:0000256" key="7">
    <source>
        <dbReference type="ARBA" id="ARBA00023239"/>
    </source>
</evidence>
<keyword evidence="6" id="KW-0238">DNA-binding</keyword>
<dbReference type="InterPro" id="IPR003738">
    <property type="entry name" value="SRAP"/>
</dbReference>
<accession>J0W522</accession>
<evidence type="ECO:0000256" key="6">
    <source>
        <dbReference type="ARBA" id="ARBA00023125"/>
    </source>
</evidence>
<dbReference type="PANTHER" id="PTHR13604:SF0">
    <property type="entry name" value="ABASIC SITE PROCESSING PROTEIN HMCES"/>
    <property type="match status" value="1"/>
</dbReference>
<protein>
    <recommendedName>
        <fullName evidence="8">Abasic site processing protein</fullName>
        <ecNumber evidence="8">3.4.-.-</ecNumber>
    </recommendedName>
</protein>
<proteinExistence type="inferred from homology"/>
<evidence type="ECO:0000313" key="10">
    <source>
        <dbReference type="Proteomes" id="UP000005732"/>
    </source>
</evidence>
<evidence type="ECO:0000256" key="8">
    <source>
        <dbReference type="RuleBase" id="RU364100"/>
    </source>
</evidence>
<keyword evidence="4 8" id="KW-0378">Hydrolase</keyword>
<dbReference type="AlphaFoldDB" id="J0W522"/>
<dbReference type="EC" id="3.4.-.-" evidence="8"/>
<keyword evidence="3" id="KW-0227">DNA damage</keyword>
<dbReference type="InterPro" id="IPR036590">
    <property type="entry name" value="SRAP-like"/>
</dbReference>
<evidence type="ECO:0000256" key="5">
    <source>
        <dbReference type="ARBA" id="ARBA00023124"/>
    </source>
</evidence>
<evidence type="ECO:0000256" key="1">
    <source>
        <dbReference type="ARBA" id="ARBA00008136"/>
    </source>
</evidence>
<keyword evidence="5" id="KW-0190">Covalent protein-DNA linkage</keyword>
<dbReference type="GO" id="GO:0106300">
    <property type="term" value="P:protein-DNA covalent cross-linking repair"/>
    <property type="evidence" value="ECO:0007669"/>
    <property type="project" value="InterPro"/>
</dbReference>
<dbReference type="PANTHER" id="PTHR13604">
    <property type="entry name" value="DC12-RELATED"/>
    <property type="match status" value="1"/>
</dbReference>
<dbReference type="GO" id="GO:0003697">
    <property type="term" value="F:single-stranded DNA binding"/>
    <property type="evidence" value="ECO:0007669"/>
    <property type="project" value="InterPro"/>
</dbReference>
<sequence length="144" mass="16596">MCRRIYIVQPFDEMARNFAFAERGDVDELGDRLPRLAGIWEVWHHPVGLDIRSFAVVTCPPNEMMATIQNRMPVILRPEDYEHWLSPDPDPRDLMTPFNAEAMTMWPIARRVKTVRNPGPGVIDQIDPAPNGFCNQISNLRLIE</sequence>